<feature type="transmembrane region" description="Helical" evidence="1">
    <location>
        <begin position="329"/>
        <end position="346"/>
    </location>
</feature>
<accession>A0A2M8KDN8</accession>
<organism evidence="2 3">
    <name type="scientific">Candidatus Portnoybacteria bacterium CG10_big_fil_rev_8_21_14_0_10_36_7</name>
    <dbReference type="NCBI Taxonomy" id="1974812"/>
    <lineage>
        <taxon>Bacteria</taxon>
        <taxon>Candidatus Portnoyibacteriota</taxon>
    </lineage>
</organism>
<feature type="non-terminal residue" evidence="2">
    <location>
        <position position="1"/>
    </location>
</feature>
<reference evidence="3" key="1">
    <citation type="submission" date="2017-09" db="EMBL/GenBank/DDBJ databases">
        <title>Depth-based differentiation of microbial function through sediment-hosted aquifers and enrichment of novel symbionts in the deep terrestrial subsurface.</title>
        <authorList>
            <person name="Probst A.J."/>
            <person name="Ladd B."/>
            <person name="Jarett J.K."/>
            <person name="Geller-Mcgrath D.E."/>
            <person name="Sieber C.M.K."/>
            <person name="Emerson J.B."/>
            <person name="Anantharaman K."/>
            <person name="Thomas B.C."/>
            <person name="Malmstrom R."/>
            <person name="Stieglmeier M."/>
            <person name="Klingl A."/>
            <person name="Woyke T."/>
            <person name="Ryan C.M."/>
            <person name="Banfield J.F."/>
        </authorList>
    </citation>
    <scope>NUCLEOTIDE SEQUENCE [LARGE SCALE GENOMIC DNA]</scope>
</reference>
<feature type="transmembrane region" description="Helical" evidence="1">
    <location>
        <begin position="84"/>
        <end position="107"/>
    </location>
</feature>
<keyword evidence="1" id="KW-1133">Transmembrane helix</keyword>
<name>A0A2M8KDN8_9BACT</name>
<proteinExistence type="predicted"/>
<feature type="transmembrane region" description="Helical" evidence="1">
    <location>
        <begin position="296"/>
        <end position="317"/>
    </location>
</feature>
<evidence type="ECO:0000313" key="3">
    <source>
        <dbReference type="Proteomes" id="UP000231450"/>
    </source>
</evidence>
<feature type="transmembrane region" description="Helical" evidence="1">
    <location>
        <begin position="188"/>
        <end position="219"/>
    </location>
</feature>
<evidence type="ECO:0000256" key="1">
    <source>
        <dbReference type="SAM" id="Phobius"/>
    </source>
</evidence>
<feature type="transmembrane region" description="Helical" evidence="1">
    <location>
        <begin position="231"/>
        <end position="251"/>
    </location>
</feature>
<evidence type="ECO:0000313" key="2">
    <source>
        <dbReference type="EMBL" id="PJE58026.1"/>
    </source>
</evidence>
<feature type="transmembrane region" description="Helical" evidence="1">
    <location>
        <begin position="161"/>
        <end position="182"/>
    </location>
</feature>
<dbReference type="Proteomes" id="UP000231450">
    <property type="component" value="Unassembled WGS sequence"/>
</dbReference>
<sequence length="521" mass="60193">TLSVGFSIPQIFLLVKKPSDYVPFTSNLKLSFFEEETYIYAAHVRRIDEGYLNGDPYLWEYKNSSSPYIEELGSYMPLWISSKIAGSVSAGFVLSEFIFPPLLFLLIFYSLKKFKYKTYFAIAASLAVIIIPFFSTLIPLPFHDSTRWWGSSNLPVFFTRIPHPLISSVYLFTPLFFTAAFLTSPAPYMFYLFPLLMGIVLYSSPFIASSVIIGSLILTPALIKKFTFKKLVLSAFIFLLCALPLLLNALSFQKLIDTKDFLVRTSFPLHFMFPVQLRYLFIGSFLFLLRRDKFSAVILSYITAASILIDGHQLLLGRNLEADHWVSRIMAPLATLSIFLSIHFFIKKLRFSNIIWIVFSVILIGILFIKQYSWIKERINEFPLAIKEEEALNQIIKNTKEEDVIGSFDYNLNKYLTGMTGRRVYLASGDRTLASTTEQLRRICDLSNIIKSKDRQYIKRINLDYALGFDVWYKDDLSDIIQKIENCRKENFEGPKYKLDYILQENEEQGFDLIPISRDLP</sequence>
<feature type="transmembrane region" description="Helical" evidence="1">
    <location>
        <begin position="271"/>
        <end position="289"/>
    </location>
</feature>
<feature type="transmembrane region" description="Helical" evidence="1">
    <location>
        <begin position="353"/>
        <end position="374"/>
    </location>
</feature>
<evidence type="ECO:0008006" key="4">
    <source>
        <dbReference type="Google" id="ProtNLM"/>
    </source>
</evidence>
<feature type="transmembrane region" description="Helical" evidence="1">
    <location>
        <begin position="119"/>
        <end position="140"/>
    </location>
</feature>
<comment type="caution">
    <text evidence="2">The sequence shown here is derived from an EMBL/GenBank/DDBJ whole genome shotgun (WGS) entry which is preliminary data.</text>
</comment>
<protein>
    <recommendedName>
        <fullName evidence="4">Glycosyltransferase RgtA/B/C/D-like domain-containing protein</fullName>
    </recommendedName>
</protein>
<gene>
    <name evidence="2" type="ORF">COU81_02925</name>
</gene>
<dbReference type="AlphaFoldDB" id="A0A2M8KDN8"/>
<keyword evidence="1" id="KW-0812">Transmembrane</keyword>
<dbReference type="EMBL" id="PFDW01000062">
    <property type="protein sequence ID" value="PJE58026.1"/>
    <property type="molecule type" value="Genomic_DNA"/>
</dbReference>
<keyword evidence="1" id="KW-0472">Membrane</keyword>